<evidence type="ECO:0000256" key="2">
    <source>
        <dbReference type="ARBA" id="ARBA00009152"/>
    </source>
</evidence>
<sequence length="265" mass="30648">MKRDAHIHSPFCPHGTTDDFEKYINKAINFGFTDITFTEHAPLPNSFTDPTPMQDSGMVIENLYPYIEKLKELKKQYASKIRIRIGLEVDFIIGYERQTRDFLNDIGPQLDDAILSVHFLKHNHTYTCIDYSSEKFLEFADTIGTVKEVYSLYYETVKESISSDLGPYKPKRIGHPTLVHKFQLAHQQKIDDHKQIEEILQLMALNDYELDVNGAGLSKKDCKEPYPPLQYVKLAEALKIPLVFGSDAHQVTDLHQHYDKIFPLR</sequence>
<dbReference type="AlphaFoldDB" id="A0A0M0LNA9"/>
<proteinExistence type="inferred from homology"/>
<comment type="catalytic activity">
    <reaction evidence="7 8">
        <text>L-histidinol phosphate + H2O = L-histidinol + phosphate</text>
        <dbReference type="Rhea" id="RHEA:14465"/>
        <dbReference type="ChEBI" id="CHEBI:15377"/>
        <dbReference type="ChEBI" id="CHEBI:43474"/>
        <dbReference type="ChEBI" id="CHEBI:57699"/>
        <dbReference type="ChEBI" id="CHEBI:57980"/>
        <dbReference type="EC" id="3.1.3.15"/>
    </reaction>
</comment>
<dbReference type="InterPro" id="IPR010140">
    <property type="entry name" value="Histidinol_P_phosphatase_HisJ"/>
</dbReference>
<dbReference type="EMBL" id="LILB01000001">
    <property type="protein sequence ID" value="KOO52471.1"/>
    <property type="molecule type" value="Genomic_DNA"/>
</dbReference>
<dbReference type="GeneID" id="301136202"/>
<feature type="domain" description="PHP" evidence="9">
    <location>
        <begin position="4"/>
        <end position="213"/>
    </location>
</feature>
<dbReference type="PANTHER" id="PTHR21039">
    <property type="entry name" value="HISTIDINOL PHOSPHATASE-RELATED"/>
    <property type="match status" value="1"/>
</dbReference>
<protein>
    <recommendedName>
        <fullName evidence="3 8">Histidinol-phosphatase</fullName>
        <shortName evidence="8">HolPase</shortName>
        <ecNumber evidence="3 8">3.1.3.15</ecNumber>
    </recommendedName>
</protein>
<evidence type="ECO:0000256" key="4">
    <source>
        <dbReference type="ARBA" id="ARBA00022605"/>
    </source>
</evidence>
<dbReference type="GO" id="GO:0005737">
    <property type="term" value="C:cytoplasm"/>
    <property type="evidence" value="ECO:0007669"/>
    <property type="project" value="TreeGrafter"/>
</dbReference>
<comment type="pathway">
    <text evidence="1 8">Amino-acid biosynthesis; L-histidine biosynthesis; L-histidine from 5-phospho-alpha-D-ribose 1-diphosphate: step 8/9.</text>
</comment>
<evidence type="ECO:0000256" key="3">
    <source>
        <dbReference type="ARBA" id="ARBA00013085"/>
    </source>
</evidence>
<dbReference type="NCBIfam" id="TIGR01856">
    <property type="entry name" value="hisJ_fam"/>
    <property type="match status" value="1"/>
</dbReference>
<accession>A0A0M0LNA9</accession>
<evidence type="ECO:0000313" key="10">
    <source>
        <dbReference type="EMBL" id="KOO52471.1"/>
    </source>
</evidence>
<dbReference type="EC" id="3.1.3.15" evidence="3 8"/>
<comment type="caution">
    <text evidence="10">The sequence shown here is derived from an EMBL/GenBank/DDBJ whole genome shotgun (WGS) entry which is preliminary data.</text>
</comment>
<dbReference type="RefSeq" id="WP_053416633.1">
    <property type="nucleotide sequence ID" value="NZ_LILB01000001.1"/>
</dbReference>
<evidence type="ECO:0000256" key="5">
    <source>
        <dbReference type="ARBA" id="ARBA00022801"/>
    </source>
</evidence>
<dbReference type="PANTHER" id="PTHR21039:SF0">
    <property type="entry name" value="HISTIDINOL-PHOSPHATASE"/>
    <property type="match status" value="1"/>
</dbReference>
<keyword evidence="6 8" id="KW-0368">Histidine biosynthesis</keyword>
<dbReference type="Proteomes" id="UP000036867">
    <property type="component" value="Unassembled WGS sequence"/>
</dbReference>
<dbReference type="OrthoDB" id="9775255at2"/>
<gene>
    <name evidence="10" type="ORF">AMD00_08785</name>
</gene>
<evidence type="ECO:0000256" key="7">
    <source>
        <dbReference type="ARBA" id="ARBA00049158"/>
    </source>
</evidence>
<evidence type="ECO:0000256" key="6">
    <source>
        <dbReference type="ARBA" id="ARBA00023102"/>
    </source>
</evidence>
<evidence type="ECO:0000259" key="9">
    <source>
        <dbReference type="Pfam" id="PF02811"/>
    </source>
</evidence>
<dbReference type="SUPFAM" id="SSF89550">
    <property type="entry name" value="PHP domain-like"/>
    <property type="match status" value="1"/>
</dbReference>
<reference evidence="11" key="1">
    <citation type="submission" date="2015-08" db="EMBL/GenBank/DDBJ databases">
        <title>Fjat-10028 dsm 16317.</title>
        <authorList>
            <person name="Liu B."/>
            <person name="Wang J."/>
            <person name="Zhu Y."/>
            <person name="Liu G."/>
            <person name="Chen Q."/>
            <person name="Chen Z."/>
            <person name="Lan J."/>
            <person name="Che J."/>
            <person name="Ge C."/>
            <person name="Shi H."/>
            <person name="Pan Z."/>
            <person name="Liu X."/>
        </authorList>
    </citation>
    <scope>NUCLEOTIDE SEQUENCE [LARGE SCALE GENOMIC DNA]</scope>
    <source>
        <strain evidence="11">DSM 16317</strain>
    </source>
</reference>
<keyword evidence="11" id="KW-1185">Reference proteome</keyword>
<dbReference type="InterPro" id="IPR004013">
    <property type="entry name" value="PHP_dom"/>
</dbReference>
<dbReference type="UniPathway" id="UPA00031">
    <property type="reaction ID" value="UER00013"/>
</dbReference>
<organism evidence="10 11">
    <name type="scientific">Viridibacillus arvi</name>
    <dbReference type="NCBI Taxonomy" id="263475"/>
    <lineage>
        <taxon>Bacteria</taxon>
        <taxon>Bacillati</taxon>
        <taxon>Bacillota</taxon>
        <taxon>Bacilli</taxon>
        <taxon>Bacillales</taxon>
        <taxon>Caryophanaceae</taxon>
        <taxon>Viridibacillus</taxon>
    </lineage>
</organism>
<name>A0A0M0LNA9_9BACL</name>
<dbReference type="NCBIfam" id="NF005996">
    <property type="entry name" value="PRK08123.1"/>
    <property type="match status" value="1"/>
</dbReference>
<evidence type="ECO:0000256" key="1">
    <source>
        <dbReference type="ARBA" id="ARBA00004970"/>
    </source>
</evidence>
<dbReference type="PATRIC" id="fig|263475.3.peg.2215"/>
<keyword evidence="5 8" id="KW-0378">Hydrolase</keyword>
<dbReference type="GO" id="GO:0000105">
    <property type="term" value="P:L-histidine biosynthetic process"/>
    <property type="evidence" value="ECO:0007669"/>
    <property type="project" value="UniProtKB-UniRule"/>
</dbReference>
<dbReference type="STRING" id="263475.AMD00_08785"/>
<evidence type="ECO:0000313" key="11">
    <source>
        <dbReference type="Proteomes" id="UP000036867"/>
    </source>
</evidence>
<dbReference type="GO" id="GO:0004401">
    <property type="term" value="F:histidinol-phosphatase activity"/>
    <property type="evidence" value="ECO:0007669"/>
    <property type="project" value="UniProtKB-UniRule"/>
</dbReference>
<dbReference type="Gene3D" id="3.20.20.140">
    <property type="entry name" value="Metal-dependent hydrolases"/>
    <property type="match status" value="1"/>
</dbReference>
<keyword evidence="4 8" id="KW-0028">Amino-acid biosynthesis</keyword>
<dbReference type="CDD" id="cd12110">
    <property type="entry name" value="PHP_HisPPase_Hisj_like"/>
    <property type="match status" value="1"/>
</dbReference>
<dbReference type="InterPro" id="IPR016195">
    <property type="entry name" value="Pol/histidinol_Pase-like"/>
</dbReference>
<comment type="similarity">
    <text evidence="2 8">Belongs to the PHP hydrolase family. HisK subfamily.</text>
</comment>
<evidence type="ECO:0000256" key="8">
    <source>
        <dbReference type="RuleBase" id="RU366003"/>
    </source>
</evidence>
<dbReference type="Pfam" id="PF02811">
    <property type="entry name" value="PHP"/>
    <property type="match status" value="1"/>
</dbReference>